<protein>
    <submittedName>
        <fullName evidence="1">Uncharacterized protein</fullName>
    </submittedName>
</protein>
<name>A0A5B9DKM4_9HYPH</name>
<dbReference type="EMBL" id="CP041690">
    <property type="protein sequence ID" value="QEE19841.1"/>
    <property type="molecule type" value="Genomic_DNA"/>
</dbReference>
<sequence length="90" mass="9894">MSFQLKDWSLSEIRPHPTLPGRILAVARVTLREVSGGRVSEHPITLKVWTDAEPGTSQSDIEYALYVKAAELARRTMAAADITKFGLAAE</sequence>
<evidence type="ECO:0000313" key="1">
    <source>
        <dbReference type="EMBL" id="QEE19841.1"/>
    </source>
</evidence>
<evidence type="ECO:0000313" key="2">
    <source>
        <dbReference type="Proteomes" id="UP000321062"/>
    </source>
</evidence>
<dbReference type="KEGG" id="yti:FNA67_06490"/>
<reference evidence="1 2" key="1">
    <citation type="journal article" date="2015" name="Int. J. Syst. Evol. Microbiol.">
        <title>Youhaiella tibetensis gen. nov., sp. nov., isolated from subsurface sediment.</title>
        <authorList>
            <person name="Wang Y.X."/>
            <person name="Huang F.Q."/>
            <person name="Nogi Y."/>
            <person name="Pang S.J."/>
            <person name="Wang P.K."/>
            <person name="Lv J."/>
        </authorList>
    </citation>
    <scope>NUCLEOTIDE SEQUENCE [LARGE SCALE GENOMIC DNA]</scope>
    <source>
        <strain evidence="2">fig4</strain>
    </source>
</reference>
<accession>A0A5B9DKM4</accession>
<organism evidence="1 2">
    <name type="scientific">Paradevosia tibetensis</name>
    <dbReference type="NCBI Taxonomy" id="1447062"/>
    <lineage>
        <taxon>Bacteria</taxon>
        <taxon>Pseudomonadati</taxon>
        <taxon>Pseudomonadota</taxon>
        <taxon>Alphaproteobacteria</taxon>
        <taxon>Hyphomicrobiales</taxon>
        <taxon>Devosiaceae</taxon>
        <taxon>Paradevosia</taxon>
    </lineage>
</organism>
<dbReference type="AlphaFoldDB" id="A0A5B9DKM4"/>
<proteinExistence type="predicted"/>
<dbReference type="Proteomes" id="UP000321062">
    <property type="component" value="Chromosome"/>
</dbReference>
<dbReference type="RefSeq" id="WP_147655454.1">
    <property type="nucleotide sequence ID" value="NZ_BMFM01000001.1"/>
</dbReference>
<gene>
    <name evidence="1" type="ORF">FNA67_06490</name>
</gene>
<keyword evidence="2" id="KW-1185">Reference proteome</keyword>
<dbReference type="OrthoDB" id="7949457at2"/>